<keyword evidence="3" id="KW-1185">Reference proteome</keyword>
<feature type="transmembrane region" description="Helical" evidence="1">
    <location>
        <begin position="202"/>
        <end position="223"/>
    </location>
</feature>
<dbReference type="EMBL" id="OZ020100">
    <property type="protein sequence ID" value="CAK9272686.1"/>
    <property type="molecule type" value="Genomic_DNA"/>
</dbReference>
<sequence>MLSVYSLLPRPVYYLEATNIKCNHVSQPPSHAHLHIRRASTMGWSSSVTCWRTDPVLNPASFVWREALRTSKNGSKWEARDHEQSTIVSRSCYVWLGGFFQREKPQPHHEQSNSPLLELQFRLFVSVPSKDSCMGGIWPPNWLRLLHRCQSWLSEPVQGGGGFFGNGNRNGSGNNKYLIGSWDGGGDDDLSQKYGRFGKSRLTIYHWWAASLAVGWGLIWVLGAFSGTPCPASLPVSQIVDCLLWLGLLWCSLTFFLWVAKMVLLVAGWCLAPKNLSLNSLSLKNLTSNWSPDRQVLVWAKLDEMMARNIGAVPFLVFSIFFMSDLFHFVKELNVMSTVSAHLSNVYDHVKRGDCNLNSGGFSRRKQRLEIRSLPKRKL</sequence>
<name>A0ABP0X2L4_9BRYO</name>
<organism evidence="2 3">
    <name type="scientific">Sphagnum jensenii</name>
    <dbReference type="NCBI Taxonomy" id="128206"/>
    <lineage>
        <taxon>Eukaryota</taxon>
        <taxon>Viridiplantae</taxon>
        <taxon>Streptophyta</taxon>
        <taxon>Embryophyta</taxon>
        <taxon>Bryophyta</taxon>
        <taxon>Sphagnophytina</taxon>
        <taxon>Sphagnopsida</taxon>
        <taxon>Sphagnales</taxon>
        <taxon>Sphagnaceae</taxon>
        <taxon>Sphagnum</taxon>
    </lineage>
</organism>
<keyword evidence="1" id="KW-0472">Membrane</keyword>
<reference evidence="2" key="1">
    <citation type="submission" date="2024-02" db="EMBL/GenBank/DDBJ databases">
        <authorList>
            <consortium name="ELIXIR-Norway"/>
            <consortium name="Elixir Norway"/>
        </authorList>
    </citation>
    <scope>NUCLEOTIDE SEQUENCE</scope>
</reference>
<evidence type="ECO:0000256" key="1">
    <source>
        <dbReference type="SAM" id="Phobius"/>
    </source>
</evidence>
<evidence type="ECO:0000313" key="3">
    <source>
        <dbReference type="Proteomes" id="UP001497444"/>
    </source>
</evidence>
<accession>A0ABP0X2L4</accession>
<evidence type="ECO:0000313" key="2">
    <source>
        <dbReference type="EMBL" id="CAK9272686.1"/>
    </source>
</evidence>
<proteinExistence type="predicted"/>
<gene>
    <name evidence="2" type="ORF">CSSPJE1EN1_LOCUS18164</name>
</gene>
<feature type="transmembrane region" description="Helical" evidence="1">
    <location>
        <begin position="310"/>
        <end position="330"/>
    </location>
</feature>
<feature type="transmembrane region" description="Helical" evidence="1">
    <location>
        <begin position="243"/>
        <end position="272"/>
    </location>
</feature>
<keyword evidence="1" id="KW-1133">Transmembrane helix</keyword>
<keyword evidence="1" id="KW-0812">Transmembrane</keyword>
<protein>
    <submittedName>
        <fullName evidence="2">Uncharacterized protein</fullName>
    </submittedName>
</protein>
<dbReference type="Proteomes" id="UP001497444">
    <property type="component" value="Chromosome 5"/>
</dbReference>